<proteinExistence type="inferred from homology"/>
<accession>A0AAD4NMZ6</accession>
<keyword evidence="4" id="KW-0732">Signal</keyword>
<evidence type="ECO:0000256" key="3">
    <source>
        <dbReference type="ARBA" id="ARBA00022679"/>
    </source>
</evidence>
<dbReference type="EMBL" id="JAKKPZ010000001">
    <property type="protein sequence ID" value="KAI1729339.1"/>
    <property type="molecule type" value="Genomic_DNA"/>
</dbReference>
<dbReference type="InterPro" id="IPR050757">
    <property type="entry name" value="Collagen_mod_GT25"/>
</dbReference>
<evidence type="ECO:0000256" key="1">
    <source>
        <dbReference type="ARBA" id="ARBA00006721"/>
    </source>
</evidence>
<dbReference type="AlphaFoldDB" id="A0AAD4NMZ6"/>
<evidence type="ECO:0000313" key="7">
    <source>
        <dbReference type="Proteomes" id="UP001201812"/>
    </source>
</evidence>
<reference evidence="6" key="1">
    <citation type="submission" date="2022-01" db="EMBL/GenBank/DDBJ databases">
        <title>Genome Sequence Resource for Two Populations of Ditylenchus destructor, the Migratory Endoparasitic Phytonematode.</title>
        <authorList>
            <person name="Zhang H."/>
            <person name="Lin R."/>
            <person name="Xie B."/>
        </authorList>
    </citation>
    <scope>NUCLEOTIDE SEQUENCE</scope>
    <source>
        <strain evidence="6">BazhouSP</strain>
    </source>
</reference>
<dbReference type="InterPro" id="IPR002654">
    <property type="entry name" value="Glyco_trans_25"/>
</dbReference>
<comment type="similarity">
    <text evidence="1">Belongs to the glycosyltransferase 25 family.</text>
</comment>
<dbReference type="PANTHER" id="PTHR10730">
    <property type="entry name" value="PROCOLLAGEN-LYSINE,2-OXOGLUTARATE 5-DIOXYGENASE/GLYCOSYLTRANSFERASE 25 FAMILY MEMBER"/>
    <property type="match status" value="1"/>
</dbReference>
<name>A0AAD4NMZ6_9BILA</name>
<dbReference type="GO" id="GO:0050211">
    <property type="term" value="F:procollagen galactosyltransferase activity"/>
    <property type="evidence" value="ECO:0007669"/>
    <property type="project" value="TreeGrafter"/>
</dbReference>
<dbReference type="Proteomes" id="UP001201812">
    <property type="component" value="Unassembled WGS sequence"/>
</dbReference>
<organism evidence="6 7">
    <name type="scientific">Ditylenchus destructor</name>
    <dbReference type="NCBI Taxonomy" id="166010"/>
    <lineage>
        <taxon>Eukaryota</taxon>
        <taxon>Metazoa</taxon>
        <taxon>Ecdysozoa</taxon>
        <taxon>Nematoda</taxon>
        <taxon>Chromadorea</taxon>
        <taxon>Rhabditida</taxon>
        <taxon>Tylenchina</taxon>
        <taxon>Tylenchomorpha</taxon>
        <taxon>Sphaerularioidea</taxon>
        <taxon>Anguinidae</taxon>
        <taxon>Anguininae</taxon>
        <taxon>Ditylenchus</taxon>
    </lineage>
</organism>
<dbReference type="Pfam" id="PF01755">
    <property type="entry name" value="Glyco_transf_25"/>
    <property type="match status" value="1"/>
</dbReference>
<keyword evidence="2" id="KW-0328">Glycosyltransferase</keyword>
<gene>
    <name evidence="6" type="ORF">DdX_01574</name>
</gene>
<protein>
    <submittedName>
        <fullName evidence="6">Glycosyltransferase family 25 (LPS biosynthesis protein) domain-containing protein</fullName>
    </submittedName>
</protein>
<dbReference type="PANTHER" id="PTHR10730:SF53">
    <property type="entry name" value="GLYCOSYLTRANSFERASE 25 FAMILY MEMBER"/>
    <property type="match status" value="1"/>
</dbReference>
<evidence type="ECO:0000313" key="6">
    <source>
        <dbReference type="EMBL" id="KAI1729339.1"/>
    </source>
</evidence>
<dbReference type="CDD" id="cd06532">
    <property type="entry name" value="Glyco_transf_25"/>
    <property type="match status" value="1"/>
</dbReference>
<comment type="caution">
    <text evidence="6">The sequence shown here is derived from an EMBL/GenBank/DDBJ whole genome shotgun (WGS) entry which is preliminary data.</text>
</comment>
<keyword evidence="3" id="KW-0808">Transferase</keyword>
<sequence length="569" mass="64863">MISRVCLGLCILVSVVGTQFMGGLIGEGDYRHLYPVVCLCIHPFENYSHSLSYVLGLVEGLRYPKDRIHVAFFLETNSESSSDVFAPVSRWSSELSTLYLTTAVKTSSSNWREDALTYSRSKSCAYALIMDSDAFLMKDSLKQLIDLNKVVVSPLLNAPFGEYSNVHNLLDEDFVSRKQLSSTRVYYSRGPILINLKHVDASYLSFDENNIPNYKGSGHPIDVLGFSAYAMDIPILMSNENFYGYIVDSAVHSPSKHRDLMNTFIANLISDTGPMPFPHSSVVEPQFPVATTFGFDKIFLINLKRRPERLRKMTDLAQLLGIDFTIFEAVDGQLLSEDEIKKLKFLPGYEDPYYKRPMKRGEIGCFLSHYQIWKEIVDNGLERVIVFEDDVRFTENATIVLRGTVEDMMKTQKSWDFIYLGRKKMTAPGDEFYVPGHQFLSTVSYSYWTLGYAISLSGAQKLLQSKPLEKLMALDEFLPIMYDKHPNQEWKNHFPVRNLDAYTVYPVVVLPERYTHEAGYVSDTEGSLILDKNAINSTSHHVNEQSFFIATEHNSQFLDQTESLKKDEL</sequence>
<evidence type="ECO:0000259" key="5">
    <source>
        <dbReference type="Pfam" id="PF01755"/>
    </source>
</evidence>
<evidence type="ECO:0000256" key="2">
    <source>
        <dbReference type="ARBA" id="ARBA00022676"/>
    </source>
</evidence>
<feature type="domain" description="Glycosyl transferase family 25" evidence="5">
    <location>
        <begin position="296"/>
        <end position="476"/>
    </location>
</feature>
<feature type="chain" id="PRO_5042163705" evidence="4">
    <location>
        <begin position="18"/>
        <end position="569"/>
    </location>
</feature>
<feature type="signal peptide" evidence="4">
    <location>
        <begin position="1"/>
        <end position="17"/>
    </location>
</feature>
<evidence type="ECO:0000256" key="4">
    <source>
        <dbReference type="SAM" id="SignalP"/>
    </source>
</evidence>
<keyword evidence="7" id="KW-1185">Reference proteome</keyword>